<proteinExistence type="predicted"/>
<dbReference type="InterPro" id="IPR029068">
    <property type="entry name" value="Glyas_Bleomycin-R_OHBP_Dase"/>
</dbReference>
<dbReference type="PROSITE" id="PS51819">
    <property type="entry name" value="VOC"/>
    <property type="match status" value="1"/>
</dbReference>
<feature type="region of interest" description="Disordered" evidence="1">
    <location>
        <begin position="124"/>
        <end position="143"/>
    </location>
</feature>
<name>A0A482PIS1_CITRO</name>
<dbReference type="InterPro" id="IPR037523">
    <property type="entry name" value="VOC_core"/>
</dbReference>
<evidence type="ECO:0000256" key="1">
    <source>
        <dbReference type="SAM" id="MobiDB-lite"/>
    </source>
</evidence>
<dbReference type="InterPro" id="IPR004360">
    <property type="entry name" value="Glyas_Fos-R_dOase_dom"/>
</dbReference>
<dbReference type="Pfam" id="PF00903">
    <property type="entry name" value="Glyoxalase"/>
    <property type="match status" value="1"/>
</dbReference>
<organism evidence="3">
    <name type="scientific">Citrobacter rodentium</name>
    <dbReference type="NCBI Taxonomy" id="67825"/>
    <lineage>
        <taxon>Bacteria</taxon>
        <taxon>Pseudomonadati</taxon>
        <taxon>Pseudomonadota</taxon>
        <taxon>Gammaproteobacteria</taxon>
        <taxon>Enterobacterales</taxon>
        <taxon>Enterobacteriaceae</taxon>
        <taxon>Citrobacter</taxon>
    </lineage>
</organism>
<evidence type="ECO:0000259" key="2">
    <source>
        <dbReference type="PROSITE" id="PS51819"/>
    </source>
</evidence>
<gene>
    <name evidence="3" type="ORF">E2R62_03510</name>
</gene>
<accession>A0A482PIS1</accession>
<dbReference type="SUPFAM" id="SSF54593">
    <property type="entry name" value="Glyoxalase/Bleomycin resistance protein/Dihydroxybiphenyl dioxygenase"/>
    <property type="match status" value="1"/>
</dbReference>
<dbReference type="RefSeq" id="WP_012905662.1">
    <property type="nucleotide sequence ID" value="NZ_CAJTBI010000001.1"/>
</dbReference>
<reference evidence="3" key="1">
    <citation type="submission" date="2019-03" db="EMBL/GenBank/DDBJ databases">
        <title>Complete genome sequence of enteropathogenic Citrobacter rodentium strain DBS100.</title>
        <authorList>
            <person name="Popov G."/>
            <person name="Fiebig A."/>
            <person name="Shideler S."/>
            <person name="Coombes B."/>
            <person name="Savchenko A."/>
        </authorList>
    </citation>
    <scope>NUCLEOTIDE SEQUENCE</scope>
    <source>
        <strain evidence="3">DBS100</strain>
    </source>
</reference>
<dbReference type="EMBL" id="CP038008">
    <property type="protein sequence ID" value="QBY27999.1"/>
    <property type="molecule type" value="Genomic_DNA"/>
</dbReference>
<protein>
    <submittedName>
        <fullName evidence="3">Glyoxalase</fullName>
    </submittedName>
</protein>
<evidence type="ECO:0000313" key="3">
    <source>
        <dbReference type="EMBL" id="QBY27999.1"/>
    </source>
</evidence>
<dbReference type="OMA" id="LGSNWFW"/>
<feature type="domain" description="VOC" evidence="2">
    <location>
        <begin position="151"/>
        <end position="267"/>
    </location>
</feature>
<dbReference type="Gene3D" id="3.10.180.10">
    <property type="entry name" value="2,3-Dihydroxybiphenyl 1,2-Dioxygenase, domain 1"/>
    <property type="match status" value="1"/>
</dbReference>
<dbReference type="AlphaFoldDB" id="A0A482PIS1"/>
<sequence>MNILGPDYLVFGVDDLPGCRQFLTDYGLTETQNGYFQGLDGTGVLLRERDDPSLPAPLSSGSQLRETVYGVADEATLSAIAAELYKDREVRIDDDGVLHSHDDMGFALAFQVSRRQPVSLSAEKINAPGDDDRRPVNHTGASDTMAAAPRSLSHVVYFVPDAARAEAFYQRLGFVCTDRFTHVGPFLRPGGTLDHHTLFLIQAPPFMTGIEHFTFHMGGPTELLMAGRRFSEKGYQSFWGPGRHKLGSNWFWYFNSPLGCHIEYDADMDLHDDSWQPREMMPGADNSQYFLLKLQEKWAPGPDNAR</sequence>